<evidence type="ECO:0000313" key="2">
    <source>
        <dbReference type="EMBL" id="KAK2091926.1"/>
    </source>
</evidence>
<dbReference type="EMBL" id="JASSZA010000016">
    <property type="protein sequence ID" value="KAK2091926.1"/>
    <property type="molecule type" value="Genomic_DNA"/>
</dbReference>
<feature type="region of interest" description="Disordered" evidence="1">
    <location>
        <begin position="162"/>
        <end position="190"/>
    </location>
</feature>
<evidence type="ECO:0000256" key="1">
    <source>
        <dbReference type="SAM" id="MobiDB-lite"/>
    </source>
</evidence>
<gene>
    <name evidence="2" type="ORF">P7K49_031210</name>
</gene>
<sequence length="190" mass="21347">MRDKSFPSLPSDLKFSLCARHSSDTAYLNYMEKWKLNTCLRNGENRRFGGDKKASRCFLSSFGTKMLFVAGVIRWLDETVVNCITRGKLSSGRLMLSQRSLSTCQGLCPPDGSYKFLRTEAYTFLQPLNKLLSSQPQAIVPEDKTCISDGRTRQQDEKMLELPAPAEVAAKNKSLEGDTTKGTSEMLEKR</sequence>
<accession>A0ABQ9U522</accession>
<proteinExistence type="predicted"/>
<evidence type="ECO:0000313" key="3">
    <source>
        <dbReference type="Proteomes" id="UP001266305"/>
    </source>
</evidence>
<comment type="caution">
    <text evidence="2">The sequence shown here is derived from an EMBL/GenBank/DDBJ whole genome shotgun (WGS) entry which is preliminary data.</text>
</comment>
<dbReference type="Proteomes" id="UP001266305">
    <property type="component" value="Unassembled WGS sequence"/>
</dbReference>
<organism evidence="2 3">
    <name type="scientific">Saguinus oedipus</name>
    <name type="common">Cotton-top tamarin</name>
    <name type="synonym">Oedipomidas oedipus</name>
    <dbReference type="NCBI Taxonomy" id="9490"/>
    <lineage>
        <taxon>Eukaryota</taxon>
        <taxon>Metazoa</taxon>
        <taxon>Chordata</taxon>
        <taxon>Craniata</taxon>
        <taxon>Vertebrata</taxon>
        <taxon>Euteleostomi</taxon>
        <taxon>Mammalia</taxon>
        <taxon>Eutheria</taxon>
        <taxon>Euarchontoglires</taxon>
        <taxon>Primates</taxon>
        <taxon>Haplorrhini</taxon>
        <taxon>Platyrrhini</taxon>
        <taxon>Cebidae</taxon>
        <taxon>Callitrichinae</taxon>
        <taxon>Saguinus</taxon>
    </lineage>
</organism>
<name>A0ABQ9U522_SAGOE</name>
<reference evidence="2 3" key="1">
    <citation type="submission" date="2023-05" db="EMBL/GenBank/DDBJ databases">
        <title>B98-5 Cell Line De Novo Hybrid Assembly: An Optical Mapping Approach.</title>
        <authorList>
            <person name="Kananen K."/>
            <person name="Auerbach J.A."/>
            <person name="Kautto E."/>
            <person name="Blachly J.S."/>
        </authorList>
    </citation>
    <scope>NUCLEOTIDE SEQUENCE [LARGE SCALE GENOMIC DNA]</scope>
    <source>
        <strain evidence="2">B95-8</strain>
        <tissue evidence="2">Cell line</tissue>
    </source>
</reference>
<protein>
    <submittedName>
        <fullName evidence="2">Uncharacterized protein</fullName>
    </submittedName>
</protein>
<keyword evidence="3" id="KW-1185">Reference proteome</keyword>